<feature type="compositionally biased region" description="Polar residues" evidence="6">
    <location>
        <begin position="20"/>
        <end position="29"/>
    </location>
</feature>
<comment type="similarity">
    <text evidence="1 5">Belongs to the NOP53 family.</text>
</comment>
<protein>
    <recommendedName>
        <fullName evidence="2 5">Ribosome biogenesis protein NOP53</fullName>
    </recommendedName>
</protein>
<evidence type="ECO:0000313" key="7">
    <source>
        <dbReference type="EMBL" id="KAK5539625.1"/>
    </source>
</evidence>
<evidence type="ECO:0000256" key="6">
    <source>
        <dbReference type="SAM" id="MobiDB-lite"/>
    </source>
</evidence>
<dbReference type="GO" id="GO:0000027">
    <property type="term" value="P:ribosomal large subunit assembly"/>
    <property type="evidence" value="ECO:0007669"/>
    <property type="project" value="UniProtKB-UniRule"/>
</dbReference>
<feature type="region of interest" description="Disordered" evidence="6">
    <location>
        <begin position="1"/>
        <end position="67"/>
    </location>
</feature>
<dbReference type="GO" id="GO:0006364">
    <property type="term" value="P:rRNA processing"/>
    <property type="evidence" value="ECO:0007669"/>
    <property type="project" value="TreeGrafter"/>
</dbReference>
<proteinExistence type="inferred from homology"/>
<feature type="compositionally biased region" description="Basic residues" evidence="6">
    <location>
        <begin position="55"/>
        <end position="65"/>
    </location>
</feature>
<keyword evidence="4 5" id="KW-0539">Nucleus</keyword>
<keyword evidence="3 5" id="KW-0690">Ribosome biogenesis</keyword>
<dbReference type="GO" id="GO:0008097">
    <property type="term" value="F:5S rRNA binding"/>
    <property type="evidence" value="ECO:0007669"/>
    <property type="project" value="TreeGrafter"/>
</dbReference>
<dbReference type="GO" id="GO:0005730">
    <property type="term" value="C:nucleolus"/>
    <property type="evidence" value="ECO:0007669"/>
    <property type="project" value="UniProtKB-SubCell"/>
</dbReference>
<evidence type="ECO:0000256" key="5">
    <source>
        <dbReference type="PIRNR" id="PIRNR017302"/>
    </source>
</evidence>
<sequence length="472" mass="54150">MWDEVAWVEGEKPQADDLKSSMSGASNLSDIHREMFYREEEHRRATNSAPQQHKQPSRKGKKAWRKNVDITEVHQGLESLREEIAQGGPVAEKASEELFALDTKGSQEIKKKYKLQKPLKVDEILSRRSAVPALDARKRPHSAVTDGVLEISSKRQKPDWVSKKEVQRLKNNLNNSTFLDNQNIDSEHVVFDPWATDVTFEPKEDESLDYVPKPKAKVAPATIRKAPIAMTASGRPVRAVQQPRAGTSYNPAFEDWDDLLNKEGERELQAEKARLLQAQIAAEKEARIREIAARPEPNPADEESAWEGFETDNDDPEVLKKKRAERKTPAQRNKLKRRKEAERLAKHEKRMGDKQKQAEQIINALIKRQENEMELGQERDGDAESEESDDETLRRRKLGSSMIPEKPLEVVLPDELQDSLRRLKPEGNLLNDRFRSLLVNGKLEARKPILQPKKAKKTYTEKWSYKDFTVKV</sequence>
<comment type="function">
    <text evidence="5">May play a role in ribosome biogenesis.</text>
</comment>
<evidence type="ECO:0000256" key="2">
    <source>
        <dbReference type="ARBA" id="ARBA00018339"/>
    </source>
</evidence>
<accession>A0AAV9QCB8</accession>
<dbReference type="PIRSF" id="PIRSF017302">
    <property type="entry name" value="Gltscr2"/>
    <property type="match status" value="1"/>
</dbReference>
<evidence type="ECO:0000256" key="4">
    <source>
        <dbReference type="ARBA" id="ARBA00023242"/>
    </source>
</evidence>
<feature type="region of interest" description="Disordered" evidence="6">
    <location>
        <begin position="293"/>
        <end position="358"/>
    </location>
</feature>
<dbReference type="InterPro" id="IPR011687">
    <property type="entry name" value="Nop53/GLTSCR2"/>
</dbReference>
<feature type="compositionally biased region" description="Basic and acidic residues" evidence="6">
    <location>
        <begin position="339"/>
        <end position="357"/>
    </location>
</feature>
<dbReference type="EMBL" id="JAXLQG010000005">
    <property type="protein sequence ID" value="KAK5539625.1"/>
    <property type="molecule type" value="Genomic_DNA"/>
</dbReference>
<dbReference type="PANTHER" id="PTHR14211:SF7">
    <property type="entry name" value="RIBOSOME BIOGENESIS PROTEIN NOP53"/>
    <property type="match status" value="1"/>
</dbReference>
<dbReference type="Pfam" id="PF07767">
    <property type="entry name" value="Nop53"/>
    <property type="match status" value="1"/>
</dbReference>
<evidence type="ECO:0000313" key="8">
    <source>
        <dbReference type="Proteomes" id="UP001345827"/>
    </source>
</evidence>
<feature type="region of interest" description="Disordered" evidence="6">
    <location>
        <begin position="372"/>
        <end position="400"/>
    </location>
</feature>
<comment type="caution">
    <text evidence="7">The sequence shown here is derived from an EMBL/GenBank/DDBJ whole genome shotgun (WGS) entry which is preliminary data.</text>
</comment>
<evidence type="ECO:0000256" key="3">
    <source>
        <dbReference type="ARBA" id="ARBA00022517"/>
    </source>
</evidence>
<gene>
    <name evidence="7" type="ORF">LTR25_003329</name>
</gene>
<dbReference type="Proteomes" id="UP001345827">
    <property type="component" value="Unassembled WGS sequence"/>
</dbReference>
<name>A0AAV9QCB8_9PEZI</name>
<feature type="compositionally biased region" description="Basic and acidic residues" evidence="6">
    <location>
        <begin position="30"/>
        <end position="44"/>
    </location>
</feature>
<evidence type="ECO:0000256" key="1">
    <source>
        <dbReference type="ARBA" id="ARBA00008838"/>
    </source>
</evidence>
<feature type="compositionally biased region" description="Basic and acidic residues" evidence="6">
    <location>
        <begin position="372"/>
        <end position="382"/>
    </location>
</feature>
<comment type="subcellular location">
    <subcellularLocation>
        <location evidence="5">Nucleus</location>
        <location evidence="5">Nucleolus</location>
    </subcellularLocation>
    <subcellularLocation>
        <location evidence="5">Nucleus</location>
        <location evidence="5">Nucleoplasm</location>
    </subcellularLocation>
</comment>
<dbReference type="PANTHER" id="PTHR14211">
    <property type="entry name" value="GLIOMA SUPPRESSOR CANDIDATE REGION GENE 2"/>
    <property type="match status" value="1"/>
</dbReference>
<dbReference type="AlphaFoldDB" id="A0AAV9QCB8"/>
<feature type="compositionally biased region" description="Basic and acidic residues" evidence="6">
    <location>
        <begin position="9"/>
        <end position="19"/>
    </location>
</feature>
<dbReference type="GO" id="GO:0005654">
    <property type="term" value="C:nucleoplasm"/>
    <property type="evidence" value="ECO:0007669"/>
    <property type="project" value="UniProtKB-SubCell"/>
</dbReference>
<keyword evidence="8" id="KW-1185">Reference proteome</keyword>
<feature type="compositionally biased region" description="Acidic residues" evidence="6">
    <location>
        <begin position="299"/>
        <end position="316"/>
    </location>
</feature>
<reference evidence="7 8" key="1">
    <citation type="submission" date="2023-06" db="EMBL/GenBank/DDBJ databases">
        <title>Black Yeasts Isolated from many extreme environments.</title>
        <authorList>
            <person name="Coleine C."/>
            <person name="Stajich J.E."/>
            <person name="Selbmann L."/>
        </authorList>
    </citation>
    <scope>NUCLEOTIDE SEQUENCE [LARGE SCALE GENOMIC DNA]</scope>
    <source>
        <strain evidence="7 8">CCFEE 5887</strain>
    </source>
</reference>
<organism evidence="7 8">
    <name type="scientific">Vermiconidia calcicola</name>
    <dbReference type="NCBI Taxonomy" id="1690605"/>
    <lineage>
        <taxon>Eukaryota</taxon>
        <taxon>Fungi</taxon>
        <taxon>Dikarya</taxon>
        <taxon>Ascomycota</taxon>
        <taxon>Pezizomycotina</taxon>
        <taxon>Dothideomycetes</taxon>
        <taxon>Dothideomycetidae</taxon>
        <taxon>Mycosphaerellales</taxon>
        <taxon>Extremaceae</taxon>
        <taxon>Vermiconidia</taxon>
    </lineage>
</organism>